<dbReference type="GO" id="GO:0016853">
    <property type="term" value="F:isomerase activity"/>
    <property type="evidence" value="ECO:0007669"/>
    <property type="project" value="UniProtKB-KW"/>
</dbReference>
<evidence type="ECO:0000259" key="1">
    <source>
        <dbReference type="PROSITE" id="PS51464"/>
    </source>
</evidence>
<proteinExistence type="predicted"/>
<dbReference type="CDD" id="cd05006">
    <property type="entry name" value="SIS_GmhA"/>
    <property type="match status" value="1"/>
</dbReference>
<sequence length="195" mass="20971">MELEDRIIQQFHQSMEVNAQTIEQFTPVIALASEQILHCLISEHKILCVGNGASGALAQHFGALLINRFRHERPGLPVVTLNADSAAMSAIAEDSGFADIYSKQIRAIGMPGDILLAISANGRAASLVQAIQAAHDREMTVIALTGADGGNMTALLRPDETELCIPCDDEILVHHAQLLVLHSLADLIDFQLFGA</sequence>
<dbReference type="InterPro" id="IPR001347">
    <property type="entry name" value="SIS_dom"/>
</dbReference>
<dbReference type="RefSeq" id="WP_036543767.1">
    <property type="nucleotide sequence ID" value="NZ_JBKBNO010000008.1"/>
</dbReference>
<evidence type="ECO:0000313" key="3">
    <source>
        <dbReference type="Proteomes" id="UP000027318"/>
    </source>
</evidence>
<accession>A0A063Y874</accession>
<keyword evidence="2" id="KW-0413">Isomerase</keyword>
<dbReference type="PANTHER" id="PTHR30390">
    <property type="entry name" value="SEDOHEPTULOSE 7-PHOSPHATE ISOMERASE / DNAA INITIATOR-ASSOCIATING FACTOR FOR REPLICATION INITIATION"/>
    <property type="match status" value="1"/>
</dbReference>
<evidence type="ECO:0000313" key="2">
    <source>
        <dbReference type="EMBL" id="KDE40931.1"/>
    </source>
</evidence>
<dbReference type="Proteomes" id="UP000027318">
    <property type="component" value="Unassembled WGS sequence"/>
</dbReference>
<feature type="domain" description="SIS" evidence="1">
    <location>
        <begin position="32"/>
        <end position="195"/>
    </location>
</feature>
<dbReference type="InterPro" id="IPR050099">
    <property type="entry name" value="SIS_GmhA/DiaA_subfam"/>
</dbReference>
<dbReference type="OrthoDB" id="9810929at2"/>
<dbReference type="PATRIC" id="fig|267850.7.peg.574"/>
<dbReference type="InterPro" id="IPR046348">
    <property type="entry name" value="SIS_dom_sf"/>
</dbReference>
<reference evidence="2 3" key="1">
    <citation type="journal article" date="2005" name="Int. J. Syst. Evol. Microbiol.">
        <title>Nitrincola lacisaponensis gen. nov., sp. nov., a novel alkaliphilic bacterium isolated from an alkaline, saline lake.</title>
        <authorList>
            <person name="Dimitriu P.A."/>
            <person name="Shukla S.K."/>
            <person name="Conradt J."/>
            <person name="Marquez M.C."/>
            <person name="Ventosa A."/>
            <person name="Maglia A."/>
            <person name="Peyton B.M."/>
            <person name="Pinkart H.C."/>
            <person name="Mormile M.R."/>
        </authorList>
    </citation>
    <scope>NUCLEOTIDE SEQUENCE [LARGE SCALE GENOMIC DNA]</scope>
    <source>
        <strain evidence="2 3">4CA</strain>
    </source>
</reference>
<dbReference type="InterPro" id="IPR035461">
    <property type="entry name" value="GmhA/DiaA"/>
</dbReference>
<dbReference type="Gene3D" id="3.40.50.10490">
    <property type="entry name" value="Glucose-6-phosphate isomerase like protein, domain 1"/>
    <property type="match status" value="1"/>
</dbReference>
<gene>
    <name evidence="2" type="ORF">ADINL_0580</name>
</gene>
<dbReference type="EMBL" id="JMSZ01000015">
    <property type="protein sequence ID" value="KDE40931.1"/>
    <property type="molecule type" value="Genomic_DNA"/>
</dbReference>
<comment type="caution">
    <text evidence="2">The sequence shown here is derived from an EMBL/GenBank/DDBJ whole genome shotgun (WGS) entry which is preliminary data.</text>
</comment>
<organism evidence="2 3">
    <name type="scientific">Nitrincola lacisaponensis</name>
    <dbReference type="NCBI Taxonomy" id="267850"/>
    <lineage>
        <taxon>Bacteria</taxon>
        <taxon>Pseudomonadati</taxon>
        <taxon>Pseudomonadota</taxon>
        <taxon>Gammaproteobacteria</taxon>
        <taxon>Oceanospirillales</taxon>
        <taxon>Oceanospirillaceae</taxon>
        <taxon>Nitrincola</taxon>
    </lineage>
</organism>
<dbReference type="EC" id="5.3.1.-" evidence="2"/>
<keyword evidence="3" id="KW-1185">Reference proteome</keyword>
<dbReference type="AlphaFoldDB" id="A0A063Y874"/>
<dbReference type="STRING" id="267850.ADINL_0580"/>
<dbReference type="SUPFAM" id="SSF53697">
    <property type="entry name" value="SIS domain"/>
    <property type="match status" value="1"/>
</dbReference>
<dbReference type="PANTHER" id="PTHR30390:SF6">
    <property type="entry name" value="DNAA INITIATOR-ASSOCIATING PROTEIN DIAA"/>
    <property type="match status" value="1"/>
</dbReference>
<dbReference type="Pfam" id="PF13580">
    <property type="entry name" value="SIS_2"/>
    <property type="match status" value="1"/>
</dbReference>
<dbReference type="GO" id="GO:1901135">
    <property type="term" value="P:carbohydrate derivative metabolic process"/>
    <property type="evidence" value="ECO:0007669"/>
    <property type="project" value="InterPro"/>
</dbReference>
<dbReference type="GO" id="GO:0097367">
    <property type="term" value="F:carbohydrate derivative binding"/>
    <property type="evidence" value="ECO:0007669"/>
    <property type="project" value="InterPro"/>
</dbReference>
<name>A0A063Y874_9GAMM</name>
<protein>
    <submittedName>
        <fullName evidence="2">Phosphoheptose isomerase</fullName>
        <ecNumber evidence="2">5.3.1.-</ecNumber>
    </submittedName>
</protein>
<dbReference type="PROSITE" id="PS51464">
    <property type="entry name" value="SIS"/>
    <property type="match status" value="1"/>
</dbReference>